<protein>
    <submittedName>
        <fullName evidence="2">Uncharacterized protein</fullName>
    </submittedName>
</protein>
<organism evidence="2 3">
    <name type="scientific">Sunxiuqinia elliptica</name>
    <dbReference type="NCBI Taxonomy" id="655355"/>
    <lineage>
        <taxon>Bacteria</taxon>
        <taxon>Pseudomonadati</taxon>
        <taxon>Bacteroidota</taxon>
        <taxon>Bacteroidia</taxon>
        <taxon>Marinilabiliales</taxon>
        <taxon>Prolixibacteraceae</taxon>
        <taxon>Sunxiuqinia</taxon>
    </lineage>
</organism>
<evidence type="ECO:0000313" key="2">
    <source>
        <dbReference type="EMBL" id="TDO05629.1"/>
    </source>
</evidence>
<proteinExistence type="predicted"/>
<evidence type="ECO:0000256" key="1">
    <source>
        <dbReference type="SAM" id="Phobius"/>
    </source>
</evidence>
<dbReference type="AlphaFoldDB" id="A0A4V6PRX5"/>
<sequence length="36" mass="4106">MMSCNSKANKKEAGFPASFLYRVLIFTVLKVVSVYY</sequence>
<accession>A0A4V6PRX5</accession>
<dbReference type="EMBL" id="SNWI01000001">
    <property type="protein sequence ID" value="TDO05629.1"/>
    <property type="molecule type" value="Genomic_DNA"/>
</dbReference>
<reference evidence="2 3" key="1">
    <citation type="submission" date="2019-03" db="EMBL/GenBank/DDBJ databases">
        <title>Freshwater and sediment microbial communities from various areas in North America, analyzing microbe dynamics in response to fracking.</title>
        <authorList>
            <person name="Lamendella R."/>
        </authorList>
    </citation>
    <scope>NUCLEOTIDE SEQUENCE [LARGE SCALE GENOMIC DNA]</scope>
    <source>
        <strain evidence="2 3">114D</strain>
    </source>
</reference>
<evidence type="ECO:0000313" key="3">
    <source>
        <dbReference type="Proteomes" id="UP000294848"/>
    </source>
</evidence>
<name>A0A4V6PRX5_9BACT</name>
<dbReference type="Proteomes" id="UP000294848">
    <property type="component" value="Unassembled WGS sequence"/>
</dbReference>
<keyword evidence="1" id="KW-0812">Transmembrane</keyword>
<feature type="transmembrane region" description="Helical" evidence="1">
    <location>
        <begin position="12"/>
        <end position="35"/>
    </location>
</feature>
<keyword evidence="1" id="KW-1133">Transmembrane helix</keyword>
<gene>
    <name evidence="2" type="ORF">DET52_101993</name>
</gene>
<comment type="caution">
    <text evidence="2">The sequence shown here is derived from an EMBL/GenBank/DDBJ whole genome shotgun (WGS) entry which is preliminary data.</text>
</comment>
<keyword evidence="1" id="KW-0472">Membrane</keyword>